<dbReference type="SUPFAM" id="SSF160443">
    <property type="entry name" value="SMR domain-like"/>
    <property type="match status" value="1"/>
</dbReference>
<dbReference type="InterPro" id="IPR052772">
    <property type="entry name" value="Endo/PolyKinase_Domain-Protein"/>
</dbReference>
<dbReference type="CDD" id="cd14279">
    <property type="entry name" value="CUE"/>
    <property type="match status" value="1"/>
</dbReference>
<feature type="compositionally biased region" description="Polar residues" evidence="1">
    <location>
        <begin position="88"/>
        <end position="97"/>
    </location>
</feature>
<feature type="compositionally biased region" description="Basic residues" evidence="1">
    <location>
        <begin position="73"/>
        <end position="84"/>
    </location>
</feature>
<dbReference type="SUPFAM" id="SSF52540">
    <property type="entry name" value="P-loop containing nucleoside triphosphate hydrolases"/>
    <property type="match status" value="1"/>
</dbReference>
<dbReference type="Proteomes" id="UP001152798">
    <property type="component" value="Chromosome 5"/>
</dbReference>
<dbReference type="PANTHER" id="PTHR46535:SF1">
    <property type="entry name" value="NEDD4-BINDING PROTEIN 2"/>
    <property type="match status" value="1"/>
</dbReference>
<evidence type="ECO:0000313" key="4">
    <source>
        <dbReference type="Proteomes" id="UP001152798"/>
    </source>
</evidence>
<feature type="region of interest" description="Disordered" evidence="1">
    <location>
        <begin position="1186"/>
        <end position="1211"/>
    </location>
</feature>
<feature type="compositionally biased region" description="Low complexity" evidence="1">
    <location>
        <begin position="624"/>
        <end position="640"/>
    </location>
</feature>
<dbReference type="GO" id="GO:0004519">
    <property type="term" value="F:endonuclease activity"/>
    <property type="evidence" value="ECO:0007669"/>
    <property type="project" value="TreeGrafter"/>
</dbReference>
<evidence type="ECO:0000256" key="1">
    <source>
        <dbReference type="SAM" id="MobiDB-lite"/>
    </source>
</evidence>
<dbReference type="PANTHER" id="PTHR46535">
    <property type="entry name" value="NEDD4-BINDING PROTEIN 2"/>
    <property type="match status" value="1"/>
</dbReference>
<feature type="compositionally biased region" description="Low complexity" evidence="1">
    <location>
        <begin position="390"/>
        <end position="412"/>
    </location>
</feature>
<evidence type="ECO:0000259" key="2">
    <source>
        <dbReference type="PROSITE" id="PS50828"/>
    </source>
</evidence>
<protein>
    <recommendedName>
        <fullName evidence="2">Smr domain-containing protein</fullName>
    </recommendedName>
</protein>
<dbReference type="PROSITE" id="PS50828">
    <property type="entry name" value="SMR"/>
    <property type="match status" value="1"/>
</dbReference>
<dbReference type="EMBL" id="OV725081">
    <property type="protein sequence ID" value="CAH1402336.1"/>
    <property type="molecule type" value="Genomic_DNA"/>
</dbReference>
<dbReference type="InterPro" id="IPR036063">
    <property type="entry name" value="Smr_dom_sf"/>
</dbReference>
<dbReference type="SMART" id="SM01162">
    <property type="entry name" value="DUF1771"/>
    <property type="match status" value="1"/>
</dbReference>
<dbReference type="Pfam" id="PF08590">
    <property type="entry name" value="DUF1771"/>
    <property type="match status" value="1"/>
</dbReference>
<sequence length="1382" mass="156534">MASQQHSLPPDVQENIVHNIQKIFPNYVDKKIIRAVLNRECWDLEKSLAFLKSSVNSFNENPNNPRKTENRLKKLNQPKQHPKKNKMDNSNISTSGPNKPPELLKNFKKKTRSKPNAKPQNCEKPKGDSLVQGDWVLVSEHGSQASKVQDTSKDKSKSFPPENKPQINDKRSAKRKQMMQHYELIKQFGEPLNRISAYINEGIKVMILLRGCSGSGKTTYANQLLKKHGAKYHQSHVFSADNYFVNKEGKYIFNYDLLQNAHTWNQKLVRLAVTEGRSPIFVDNTNTRLWEMKDYAIMAVEFGYILETLEPPTPWFFNEDQLFRKTLHNVPRETIKKMLDRYEANVSGEDVLRALKLNYGSVAPPQFVIAGLDQPISKKHSKIYNERLESSNNVQNKSVSKSKSTKPSDSPQFRPSKSTENLDNSHRLSSFNFKPFGNMPVQENNPARFGRPGPFVPNSNPAPSHFFGPGNSTIQNHQVHYPPQFYGPNNGPYMTAAVPNVFNSQFVNRNFIPNAPPSEFYQPTNRSSEPRLDNASGNKMVAENIMDTTPPYVDDLIDLTVPLNVETISDLKERPSFSREMSSSISLLEGLKIEGEEVLYQSDSESDDEGIEDEEEDDEESCVEDTSGSVSDGGEESSTSYTTALTTVEPASSEYVIVKDEEILFQKTHEEVTGIKTLEDFRAKTSSTSFSQNFENFLFQYMEDSRNGAKVSDVLQNNTKQEESNLCTEFNQTCKDGKIDKVVDDSSDDAVMSKRVRPTTSLGDWIRKDVNLEKPINFLPKDQRVKLPEEMKKISLMSVSTNTNYLDFETLREVNNGINVENVKVLQGSPFFLRAISNIPFLPATVLMLDKGVMTTNIETSQVLVRDSGIERLALMFPGVARENLEELFDKCQKDIDWTVGLLLDSGQEMSELYSSLEPIECETYDNITYSIENSDVKESDVLFGEIKKQKKRKNDQESNKYKEIQEKIQNNFNLGEIHYSERMKKHIERKHNIHIGAPAGTSNADVPENVVGLEDGIDSQTENSDSEEDGVFMMDSDFIFQLQSRFGGLLRPNMIGEKTVVSIPSSLARQLHSYIMDSILQQIEGEDLFTDSLLEKDEELARSLQEEELKTRGARSLLEIMDEEVALKTTSHKDVNSGKSMASTLSKQLLIERFPRMDPATLALILEDTNHSLHEATCLLSSAGHFQADPNQEPEQREPDAPEPTRNTLSREEAIKQADAYGDVASKLYELRKDCIKKSQDAYREGNSSVALYYSEMARWYMERIEKCNSLAAKAILNGYEGFTTLDLHFLQVSEALNVLDLFVDEVIRGLHESKDKKAIVYIITGRGLHSAGGRPRLKPAVQSRLLKRDLRYVEQNPGMLRVIIPRTAMTSYNREVAVCA</sequence>
<dbReference type="SMART" id="SM00463">
    <property type="entry name" value="SMR"/>
    <property type="match status" value="1"/>
</dbReference>
<feature type="region of interest" description="Disordered" evidence="1">
    <location>
        <begin position="142"/>
        <end position="176"/>
    </location>
</feature>
<dbReference type="Gene3D" id="3.40.50.300">
    <property type="entry name" value="P-loop containing nucleotide triphosphate hydrolases"/>
    <property type="match status" value="1"/>
</dbReference>
<feature type="region of interest" description="Disordered" evidence="1">
    <location>
        <begin position="55"/>
        <end position="105"/>
    </location>
</feature>
<name>A0A9P0HIV7_NEZVI</name>
<dbReference type="Gene3D" id="3.30.1370.110">
    <property type="match status" value="1"/>
</dbReference>
<evidence type="ECO:0000313" key="3">
    <source>
        <dbReference type="EMBL" id="CAH1402336.1"/>
    </source>
</evidence>
<feature type="compositionally biased region" description="Acidic residues" evidence="1">
    <location>
        <begin position="604"/>
        <end position="623"/>
    </location>
</feature>
<feature type="region of interest" description="Disordered" evidence="1">
    <location>
        <begin position="386"/>
        <end position="448"/>
    </location>
</feature>
<dbReference type="Pfam" id="PF13671">
    <property type="entry name" value="AAA_33"/>
    <property type="match status" value="1"/>
</dbReference>
<dbReference type="InterPro" id="IPR002625">
    <property type="entry name" value="Smr_dom"/>
</dbReference>
<feature type="compositionally biased region" description="Polar residues" evidence="1">
    <location>
        <begin position="55"/>
        <end position="65"/>
    </location>
</feature>
<proteinExistence type="predicted"/>
<organism evidence="3 4">
    <name type="scientific">Nezara viridula</name>
    <name type="common">Southern green stink bug</name>
    <name type="synonym">Cimex viridulus</name>
    <dbReference type="NCBI Taxonomy" id="85310"/>
    <lineage>
        <taxon>Eukaryota</taxon>
        <taxon>Metazoa</taxon>
        <taxon>Ecdysozoa</taxon>
        <taxon>Arthropoda</taxon>
        <taxon>Hexapoda</taxon>
        <taxon>Insecta</taxon>
        <taxon>Pterygota</taxon>
        <taxon>Neoptera</taxon>
        <taxon>Paraneoptera</taxon>
        <taxon>Hemiptera</taxon>
        <taxon>Heteroptera</taxon>
        <taxon>Panheteroptera</taxon>
        <taxon>Pentatomomorpha</taxon>
        <taxon>Pentatomoidea</taxon>
        <taxon>Pentatomidae</taxon>
        <taxon>Pentatominae</taxon>
        <taxon>Nezara</taxon>
    </lineage>
</organism>
<feature type="region of interest" description="Disordered" evidence="1">
    <location>
        <begin position="600"/>
        <end position="646"/>
    </location>
</feature>
<dbReference type="InterPro" id="IPR027417">
    <property type="entry name" value="P-loop_NTPase"/>
</dbReference>
<feature type="domain" description="Smr" evidence="2">
    <location>
        <begin position="1287"/>
        <end position="1367"/>
    </location>
</feature>
<feature type="compositionally biased region" description="Polar residues" evidence="1">
    <location>
        <begin position="413"/>
        <end position="432"/>
    </location>
</feature>
<reference evidence="3" key="1">
    <citation type="submission" date="2022-01" db="EMBL/GenBank/DDBJ databases">
        <authorList>
            <person name="King R."/>
        </authorList>
    </citation>
    <scope>NUCLEOTIDE SEQUENCE</scope>
</reference>
<dbReference type="OrthoDB" id="3231855at2759"/>
<gene>
    <name evidence="3" type="ORF">NEZAVI_LOCUS11178</name>
</gene>
<accession>A0A9P0HIV7</accession>
<keyword evidence="4" id="KW-1185">Reference proteome</keyword>
<dbReference type="GO" id="GO:0005634">
    <property type="term" value="C:nucleus"/>
    <property type="evidence" value="ECO:0007669"/>
    <property type="project" value="TreeGrafter"/>
</dbReference>
<dbReference type="InterPro" id="IPR013899">
    <property type="entry name" value="DUF1771"/>
</dbReference>